<accession>A0A2K3LE26</accession>
<evidence type="ECO:0000313" key="2">
    <source>
        <dbReference type="EMBL" id="PNX76754.1"/>
    </source>
</evidence>
<dbReference type="PANTHER" id="PTHR36071:SF1">
    <property type="entry name" value="DNA DOUBLE-STRAND BREAK REPAIR PROTEIN"/>
    <property type="match status" value="1"/>
</dbReference>
<evidence type="ECO:0000256" key="1">
    <source>
        <dbReference type="SAM" id="MobiDB-lite"/>
    </source>
</evidence>
<name>A0A2K3LE26_TRIPR</name>
<reference evidence="2 3" key="2">
    <citation type="journal article" date="2017" name="Front. Plant Sci.">
        <title>Gene Classification and Mining of Molecular Markers Useful in Red Clover (Trifolium pratense) Breeding.</title>
        <authorList>
            <person name="Istvanek J."/>
            <person name="Dluhosova J."/>
            <person name="Dluhos P."/>
            <person name="Patkova L."/>
            <person name="Nedelnik J."/>
            <person name="Repkova J."/>
        </authorList>
    </citation>
    <scope>NUCLEOTIDE SEQUENCE [LARGE SCALE GENOMIC DNA]</scope>
    <source>
        <strain evidence="3">cv. Tatra</strain>
        <tissue evidence="2">Young leaves</tissue>
    </source>
</reference>
<reference evidence="2 3" key="1">
    <citation type="journal article" date="2014" name="Am. J. Bot.">
        <title>Genome assembly and annotation for red clover (Trifolium pratense; Fabaceae).</title>
        <authorList>
            <person name="Istvanek J."/>
            <person name="Jaros M."/>
            <person name="Krenek A."/>
            <person name="Repkova J."/>
        </authorList>
    </citation>
    <scope>NUCLEOTIDE SEQUENCE [LARGE SCALE GENOMIC DNA]</scope>
    <source>
        <strain evidence="3">cv. Tatra</strain>
        <tissue evidence="2">Young leaves</tissue>
    </source>
</reference>
<organism evidence="2 3">
    <name type="scientific">Trifolium pratense</name>
    <name type="common">Red clover</name>
    <dbReference type="NCBI Taxonomy" id="57577"/>
    <lineage>
        <taxon>Eukaryota</taxon>
        <taxon>Viridiplantae</taxon>
        <taxon>Streptophyta</taxon>
        <taxon>Embryophyta</taxon>
        <taxon>Tracheophyta</taxon>
        <taxon>Spermatophyta</taxon>
        <taxon>Magnoliopsida</taxon>
        <taxon>eudicotyledons</taxon>
        <taxon>Gunneridae</taxon>
        <taxon>Pentapetalae</taxon>
        <taxon>rosids</taxon>
        <taxon>fabids</taxon>
        <taxon>Fabales</taxon>
        <taxon>Fabaceae</taxon>
        <taxon>Papilionoideae</taxon>
        <taxon>50 kb inversion clade</taxon>
        <taxon>NPAAA clade</taxon>
        <taxon>Hologalegina</taxon>
        <taxon>IRL clade</taxon>
        <taxon>Trifolieae</taxon>
        <taxon>Trifolium</taxon>
    </lineage>
</organism>
<dbReference type="AlphaFoldDB" id="A0A2K3LE26"/>
<feature type="non-terminal residue" evidence="2">
    <location>
        <position position="622"/>
    </location>
</feature>
<protein>
    <submittedName>
        <fullName evidence="2">Uncharacterized protein</fullName>
    </submittedName>
</protein>
<gene>
    <name evidence="2" type="ORF">L195_g032712</name>
</gene>
<dbReference type="STRING" id="57577.A0A2K3LE26"/>
<proteinExistence type="predicted"/>
<feature type="compositionally biased region" description="Acidic residues" evidence="1">
    <location>
        <begin position="391"/>
        <end position="412"/>
    </location>
</feature>
<dbReference type="Proteomes" id="UP000236291">
    <property type="component" value="Unassembled WGS sequence"/>
</dbReference>
<feature type="region of interest" description="Disordered" evidence="1">
    <location>
        <begin position="390"/>
        <end position="417"/>
    </location>
</feature>
<comment type="caution">
    <text evidence="2">The sequence shown here is derived from an EMBL/GenBank/DDBJ whole genome shotgun (WGS) entry which is preliminary data.</text>
</comment>
<dbReference type="PANTHER" id="PTHR36071">
    <property type="entry name" value="DNA DOUBLE-STRAND BREAK REPAIR PROTEIN"/>
    <property type="match status" value="1"/>
</dbReference>
<evidence type="ECO:0000313" key="3">
    <source>
        <dbReference type="Proteomes" id="UP000236291"/>
    </source>
</evidence>
<sequence>MNFFSFFSFPVYRYLPESLLRKDDLFYEEARTHVKHAFGAPYVEGENCIPQDEMDFIQIPNLKRLILSCLDNLTTKGLYLLAMIVSGDAVKFERTRGNLKNIIKGSLSSVLSSERHNDQQQLETHKQIFQLLNNPQHFQHRCEILPGSGSQFYRAAVVKVLCGLEKLPSETLIAMRRKLKGIKAPTPQLKPFKHGWTRGHLIKLVNKLCRKMLSQLDKGNENEQQNPLAKAISVADLSQKLIIGFGSKFLEEFYQFSPEVMSLQSDIINAIWSVGKKEVVPLPVLRDLQLLIEPKTTIANKSLRTAFVNLLTEFLFECSDMDNTPKSLLQVLDVVNKCSNKSTYDVTFQKKHIEEEVDGILSVSAQTNQIVQELLPDCKFDQDFMDAYMEQSEESDDSDSDSDGNKDEDDNQISDNIQFKIEAVNTTDSNYEGESVGDFMPFEFHPSTIMTEENILNSPFAPGERLKSDSEKLQPKNCNDQCQEESIEQLSTPMAGKNYNSEVVSPDKETGENINVKRHEFYESYTKVDPRDESNFCDETKPIPTKHSAHKNQYLATQDACDKTAMLAYNLIGHMLEEFAVTEGLNLDMIKRSYLNRDKQIEEAKEGRGGFLIEGREGEGKG</sequence>
<dbReference type="EMBL" id="ASHM01031226">
    <property type="protein sequence ID" value="PNX76754.1"/>
    <property type="molecule type" value="Genomic_DNA"/>
</dbReference>